<dbReference type="AlphaFoldDB" id="A0AAD7CK46"/>
<sequence length="495" mass="55644">MDSLPDELILEISQHLEPNDQGLFALSTSSKRFHHLVLPMYLEAWIDLQGLSASRDLVLRPHQLDVLAGLQTSLFIHSVKHITCSFSLSSARPDYSTADMHRFLRHIKGLAGFLSGLETVDEVTLDFKELNFWALGEHIDVLETWEAIISRLLDVVFQKSRTFNILGGMFIVHSSQFQRKIGRRETVQRPSMFHRISSLFLTKEPVVVESTSKYNLRTFNIHSRVLLLHPCYQWTLSALRTSSITSVSIMHVDIPQRSWDEILSAIHVPALEELTMDLRCNVGPAALDRFFARHPRIRILNLGRNLLPLGEDDSPLDPKCLPNLIELSASATYVRFLMMDKRSPAVRSLRLLVKVTPGVNFDATQLNQILAPCSSRLKAPLHITVAITVDHVSSHWTEFFPAQTSQKRTRSDSLQYARALEFVSTCPSDSAVESLARSLPSFPLLESASFDGCLKPGLDRQSFVSTVKSICPALQRVTVDGEVLGVVESRVVCLE</sequence>
<dbReference type="Proteomes" id="UP001221142">
    <property type="component" value="Unassembled WGS sequence"/>
</dbReference>
<accession>A0AAD7CK46</accession>
<proteinExistence type="predicted"/>
<dbReference type="PROSITE" id="PS50181">
    <property type="entry name" value="FBOX"/>
    <property type="match status" value="1"/>
</dbReference>
<dbReference type="SUPFAM" id="SSF52047">
    <property type="entry name" value="RNI-like"/>
    <property type="match status" value="1"/>
</dbReference>
<dbReference type="CDD" id="cd09917">
    <property type="entry name" value="F-box_SF"/>
    <property type="match status" value="1"/>
</dbReference>
<dbReference type="InterPro" id="IPR001810">
    <property type="entry name" value="F-box_dom"/>
</dbReference>
<gene>
    <name evidence="2" type="ORF">FB45DRAFT_24324</name>
</gene>
<evidence type="ECO:0000313" key="2">
    <source>
        <dbReference type="EMBL" id="KAJ7650702.1"/>
    </source>
</evidence>
<dbReference type="EMBL" id="JARKIF010000001">
    <property type="protein sequence ID" value="KAJ7650702.1"/>
    <property type="molecule type" value="Genomic_DNA"/>
</dbReference>
<keyword evidence="3" id="KW-1185">Reference proteome</keyword>
<reference evidence="2" key="1">
    <citation type="submission" date="2023-03" db="EMBL/GenBank/DDBJ databases">
        <title>Massive genome expansion in bonnet fungi (Mycena s.s.) driven by repeated elements and novel gene families across ecological guilds.</title>
        <authorList>
            <consortium name="Lawrence Berkeley National Laboratory"/>
            <person name="Harder C.B."/>
            <person name="Miyauchi S."/>
            <person name="Viragh M."/>
            <person name="Kuo A."/>
            <person name="Thoen E."/>
            <person name="Andreopoulos B."/>
            <person name="Lu D."/>
            <person name="Skrede I."/>
            <person name="Drula E."/>
            <person name="Henrissat B."/>
            <person name="Morin E."/>
            <person name="Kohler A."/>
            <person name="Barry K."/>
            <person name="LaButti K."/>
            <person name="Morin E."/>
            <person name="Salamov A."/>
            <person name="Lipzen A."/>
            <person name="Mereny Z."/>
            <person name="Hegedus B."/>
            <person name="Baldrian P."/>
            <person name="Stursova M."/>
            <person name="Weitz H."/>
            <person name="Taylor A."/>
            <person name="Grigoriev I.V."/>
            <person name="Nagy L.G."/>
            <person name="Martin F."/>
            <person name="Kauserud H."/>
        </authorList>
    </citation>
    <scope>NUCLEOTIDE SEQUENCE</scope>
    <source>
        <strain evidence="2">9284</strain>
    </source>
</reference>
<evidence type="ECO:0000313" key="3">
    <source>
        <dbReference type="Proteomes" id="UP001221142"/>
    </source>
</evidence>
<comment type="caution">
    <text evidence="2">The sequence shown here is derived from an EMBL/GenBank/DDBJ whole genome shotgun (WGS) entry which is preliminary data.</text>
</comment>
<dbReference type="Pfam" id="PF00646">
    <property type="entry name" value="F-box"/>
    <property type="match status" value="1"/>
</dbReference>
<organism evidence="2 3">
    <name type="scientific">Roridomyces roridus</name>
    <dbReference type="NCBI Taxonomy" id="1738132"/>
    <lineage>
        <taxon>Eukaryota</taxon>
        <taxon>Fungi</taxon>
        <taxon>Dikarya</taxon>
        <taxon>Basidiomycota</taxon>
        <taxon>Agaricomycotina</taxon>
        <taxon>Agaricomycetes</taxon>
        <taxon>Agaricomycetidae</taxon>
        <taxon>Agaricales</taxon>
        <taxon>Marasmiineae</taxon>
        <taxon>Mycenaceae</taxon>
        <taxon>Roridomyces</taxon>
    </lineage>
</organism>
<name>A0AAD7CK46_9AGAR</name>
<evidence type="ECO:0000259" key="1">
    <source>
        <dbReference type="PROSITE" id="PS50181"/>
    </source>
</evidence>
<protein>
    <recommendedName>
        <fullName evidence="1">F-box domain-containing protein</fullName>
    </recommendedName>
</protein>
<feature type="domain" description="F-box" evidence="1">
    <location>
        <begin position="1"/>
        <end position="48"/>
    </location>
</feature>